<name>A0ABT1HPD6_STRSD</name>
<comment type="caution">
    <text evidence="1">The sequence shown here is derived from an EMBL/GenBank/DDBJ whole genome shotgun (WGS) entry which is preliminary data.</text>
</comment>
<proteinExistence type="predicted"/>
<accession>A0ABT1HPD6</accession>
<dbReference type="InterPro" id="IPR007061">
    <property type="entry name" value="MST-like"/>
</dbReference>
<protein>
    <recommendedName>
        <fullName evidence="3">Mini-circle protein</fullName>
    </recommendedName>
</protein>
<dbReference type="SUPFAM" id="SSF109854">
    <property type="entry name" value="DinB/YfiT-like putative metalloenzymes"/>
    <property type="match status" value="1"/>
</dbReference>
<organism evidence="1 2">
    <name type="scientific">Streptoalloteichus tenebrarius (strain ATCC 17920 / DSM 40477 / JCM 4838 / CBS 697.72 / NBRC 16177 / NCIMB 11028 / NRRL B-12390 / A12253. 1 / ISP 5477)</name>
    <name type="common">Streptomyces tenebrarius</name>
    <dbReference type="NCBI Taxonomy" id="1933"/>
    <lineage>
        <taxon>Bacteria</taxon>
        <taxon>Bacillati</taxon>
        <taxon>Actinomycetota</taxon>
        <taxon>Actinomycetes</taxon>
        <taxon>Pseudonocardiales</taxon>
        <taxon>Pseudonocardiaceae</taxon>
        <taxon>Streptoalloteichus</taxon>
    </lineage>
</organism>
<dbReference type="Proteomes" id="UP001205311">
    <property type="component" value="Unassembled WGS sequence"/>
</dbReference>
<dbReference type="RefSeq" id="WP_253668325.1">
    <property type="nucleotide sequence ID" value="NZ_JAMTCP010000003.1"/>
</dbReference>
<dbReference type="Gene3D" id="1.20.120.450">
    <property type="entry name" value="dinb family like domain"/>
    <property type="match status" value="1"/>
</dbReference>
<reference evidence="1 2" key="1">
    <citation type="submission" date="2022-06" db="EMBL/GenBank/DDBJ databases">
        <title>Genomic Encyclopedia of Archaeal and Bacterial Type Strains, Phase II (KMG-II): from individual species to whole genera.</title>
        <authorList>
            <person name="Goeker M."/>
        </authorList>
    </citation>
    <scope>NUCLEOTIDE SEQUENCE [LARGE SCALE GENOMIC DNA]</scope>
    <source>
        <strain evidence="1 2">DSM 40477</strain>
    </source>
</reference>
<sequence length="177" mass="19753">MPTVVRAVSDERDALLAFLEEQRAAVRRATHGLTDEQAALTPTVSALSLGGLVKHLTRMEWFWTVVVLDGQPNTDPQTPETWSRQFRMEEGETLAGLLEAYERRAEETERIVAALPDLDVLVPLPEAPWFPKEPRSARWILLHIIEEVARHAGHADIIREAIDGADAFSLVDATKQG</sequence>
<dbReference type="InterPro" id="IPR034660">
    <property type="entry name" value="DinB/YfiT-like"/>
</dbReference>
<gene>
    <name evidence="1" type="ORF">LX15_001058</name>
</gene>
<dbReference type="Pfam" id="PF04978">
    <property type="entry name" value="MST"/>
    <property type="match status" value="1"/>
</dbReference>
<dbReference type="EMBL" id="JAMTCP010000003">
    <property type="protein sequence ID" value="MCP2257373.1"/>
    <property type="molecule type" value="Genomic_DNA"/>
</dbReference>
<evidence type="ECO:0000313" key="2">
    <source>
        <dbReference type="Proteomes" id="UP001205311"/>
    </source>
</evidence>
<keyword evidence="2" id="KW-1185">Reference proteome</keyword>
<evidence type="ECO:0008006" key="3">
    <source>
        <dbReference type="Google" id="ProtNLM"/>
    </source>
</evidence>
<evidence type="ECO:0000313" key="1">
    <source>
        <dbReference type="EMBL" id="MCP2257373.1"/>
    </source>
</evidence>